<gene>
    <name evidence="2" type="ORF">TPC1_31661</name>
</gene>
<feature type="non-terminal residue" evidence="2">
    <location>
        <position position="1"/>
    </location>
</feature>
<protein>
    <submittedName>
        <fullName evidence="2">Uncharacterized protein</fullName>
    </submittedName>
</protein>
<dbReference type="EMBL" id="GDID01007762">
    <property type="protein sequence ID" value="JAP88844.1"/>
    <property type="molecule type" value="Transcribed_RNA"/>
</dbReference>
<feature type="coiled-coil region" evidence="1">
    <location>
        <begin position="289"/>
        <end position="316"/>
    </location>
</feature>
<accession>A0A146JZC3</accession>
<reference evidence="2" key="1">
    <citation type="submission" date="2015-07" db="EMBL/GenBank/DDBJ databases">
        <title>Adaptation to a free-living lifestyle via gene acquisitions in the diplomonad Trepomonas sp. PC1.</title>
        <authorList>
            <person name="Xu F."/>
            <person name="Jerlstrom-Hultqvist J."/>
            <person name="Kolisko M."/>
            <person name="Simpson A.G.B."/>
            <person name="Roger A.J."/>
            <person name="Svard S.G."/>
            <person name="Andersson J.O."/>
        </authorList>
    </citation>
    <scope>NUCLEOTIDE SEQUENCE</scope>
    <source>
        <strain evidence="2">PC1</strain>
    </source>
</reference>
<organism evidence="2">
    <name type="scientific">Trepomonas sp. PC1</name>
    <dbReference type="NCBI Taxonomy" id="1076344"/>
    <lineage>
        <taxon>Eukaryota</taxon>
        <taxon>Metamonada</taxon>
        <taxon>Diplomonadida</taxon>
        <taxon>Hexamitidae</taxon>
        <taxon>Hexamitinae</taxon>
        <taxon>Trepomonas</taxon>
    </lineage>
</organism>
<keyword evidence="1" id="KW-0175">Coiled coil</keyword>
<evidence type="ECO:0000313" key="2">
    <source>
        <dbReference type="EMBL" id="JAP88844.1"/>
    </source>
</evidence>
<name>A0A146JZC3_9EUKA</name>
<sequence>QLWENKKWGRSFEPNQAPTNIQNLGLCMNKAVDILDISHLSNCSGLLLNETVRHVKINLTNFGNQHEDVSGFKLYRDIQTQDTLRGISSVQIIEFVSTNNSEICAFSDFPKLHTVVLHEKVGWRILNQILAQPALKHLYIGCLKLIFCDKNIIKVEIDQTYSKQTFQQPELEQEMSKLHISQSKQGITDVTDLRVYNLQTIVDAKCDYQNQVITTAEHNLVKKIDNITQKIEQIESKLTQDSEFFCSGLQQSDQNITKLYLQIQQNHQIQTKLVENLQTQMNTQQQVILDKVNQNAQQVQKQIEGLEERFSVVQSNVQQILDFLKSSK</sequence>
<proteinExistence type="predicted"/>
<evidence type="ECO:0000256" key="1">
    <source>
        <dbReference type="SAM" id="Coils"/>
    </source>
</evidence>
<dbReference type="AlphaFoldDB" id="A0A146JZC3"/>